<keyword evidence="1" id="KW-1133">Transmembrane helix</keyword>
<gene>
    <name evidence="2" type="ORF">BC739_001487</name>
</gene>
<sequence>MSTPPDPDPARAPTATPLAVGLVSLATVLLVALMVINLIRNG</sequence>
<name>A0ABR6BBP0_9PSEU</name>
<feature type="transmembrane region" description="Helical" evidence="1">
    <location>
        <begin position="20"/>
        <end position="39"/>
    </location>
</feature>
<comment type="caution">
    <text evidence="2">The sequence shown here is derived from an EMBL/GenBank/DDBJ whole genome shotgun (WGS) entry which is preliminary data.</text>
</comment>
<dbReference type="EMBL" id="JACJID010000001">
    <property type="protein sequence ID" value="MBA8924290.1"/>
    <property type="molecule type" value="Genomic_DNA"/>
</dbReference>
<organism evidence="2 3">
    <name type="scientific">Kutzneria viridogrisea</name>
    <dbReference type="NCBI Taxonomy" id="47990"/>
    <lineage>
        <taxon>Bacteria</taxon>
        <taxon>Bacillati</taxon>
        <taxon>Actinomycetota</taxon>
        <taxon>Actinomycetes</taxon>
        <taxon>Pseudonocardiales</taxon>
        <taxon>Pseudonocardiaceae</taxon>
        <taxon>Kutzneria</taxon>
    </lineage>
</organism>
<accession>A0ABR6BBP0</accession>
<keyword evidence="1" id="KW-0812">Transmembrane</keyword>
<reference evidence="2 3" key="1">
    <citation type="submission" date="2020-08" db="EMBL/GenBank/DDBJ databases">
        <title>Genomic Encyclopedia of Archaeal and Bacterial Type Strains, Phase II (KMG-II): from individual species to whole genera.</title>
        <authorList>
            <person name="Goeker M."/>
        </authorList>
    </citation>
    <scope>NUCLEOTIDE SEQUENCE [LARGE SCALE GENOMIC DNA]</scope>
    <source>
        <strain evidence="2 3">DSM 43850</strain>
    </source>
</reference>
<dbReference type="Proteomes" id="UP000517916">
    <property type="component" value="Unassembled WGS sequence"/>
</dbReference>
<evidence type="ECO:0000313" key="3">
    <source>
        <dbReference type="Proteomes" id="UP000517916"/>
    </source>
</evidence>
<proteinExistence type="predicted"/>
<evidence type="ECO:0000313" key="2">
    <source>
        <dbReference type="EMBL" id="MBA8924290.1"/>
    </source>
</evidence>
<evidence type="ECO:0000256" key="1">
    <source>
        <dbReference type="SAM" id="Phobius"/>
    </source>
</evidence>
<keyword evidence="1" id="KW-0472">Membrane</keyword>
<protein>
    <submittedName>
        <fullName evidence="2">Uncharacterized protein</fullName>
    </submittedName>
</protein>
<dbReference type="RefSeq" id="WP_268872211.1">
    <property type="nucleotide sequence ID" value="NZ_BAAABQ010000007.1"/>
</dbReference>
<keyword evidence="3" id="KW-1185">Reference proteome</keyword>